<dbReference type="GO" id="GO:0008360">
    <property type="term" value="P:regulation of cell shape"/>
    <property type="evidence" value="ECO:0007669"/>
    <property type="project" value="UniProtKB-UniRule"/>
</dbReference>
<dbReference type="SUPFAM" id="SSF141523">
    <property type="entry name" value="L,D-transpeptidase catalytic domain-like"/>
    <property type="match status" value="1"/>
</dbReference>
<keyword evidence="2" id="KW-1003">Cell membrane</keyword>
<reference evidence="17" key="1">
    <citation type="submission" date="2021-03" db="EMBL/GenBank/DDBJ databases">
        <authorList>
            <person name="Sun Q."/>
        </authorList>
    </citation>
    <scope>NUCLEOTIDE SEQUENCE</scope>
    <source>
        <strain evidence="17">CCM 8862</strain>
    </source>
</reference>
<feature type="active site" description="Nucleophile" evidence="13">
    <location>
        <position position="350"/>
    </location>
</feature>
<keyword evidence="10" id="KW-0012">Acyltransferase</keyword>
<dbReference type="EMBL" id="JAFLEQ010000008">
    <property type="protein sequence ID" value="MBN9644144.1"/>
    <property type="molecule type" value="Genomic_DNA"/>
</dbReference>
<evidence type="ECO:0000313" key="18">
    <source>
        <dbReference type="Proteomes" id="UP000664332"/>
    </source>
</evidence>
<proteinExistence type="predicted"/>
<dbReference type="FunFam" id="2.40.440.10:FF:000005">
    <property type="entry name" value="L,D-transpeptidase 2"/>
    <property type="match status" value="1"/>
</dbReference>
<keyword evidence="8" id="KW-0564">Palmitate</keyword>
<evidence type="ECO:0000256" key="8">
    <source>
        <dbReference type="ARBA" id="ARBA00023139"/>
    </source>
</evidence>
<evidence type="ECO:0000256" key="12">
    <source>
        <dbReference type="ARBA" id="ARBA00060592"/>
    </source>
</evidence>
<dbReference type="Gene3D" id="2.60.40.3710">
    <property type="match status" value="1"/>
</dbReference>
<evidence type="ECO:0000256" key="15">
    <source>
        <dbReference type="SAM" id="SignalP"/>
    </source>
</evidence>
<feature type="chain" id="PRO_5038384681" evidence="15">
    <location>
        <begin position="25"/>
        <end position="458"/>
    </location>
</feature>
<keyword evidence="18" id="KW-1185">Reference proteome</keyword>
<dbReference type="Pfam" id="PF17964">
    <property type="entry name" value="Big_10"/>
    <property type="match status" value="1"/>
</dbReference>
<dbReference type="Pfam" id="PF03734">
    <property type="entry name" value="YkuD"/>
    <property type="match status" value="1"/>
</dbReference>
<feature type="active site" description="Proton donor/acceptor" evidence="13">
    <location>
        <position position="332"/>
    </location>
</feature>
<comment type="pathway">
    <text evidence="12">Glycan biosynthesis.</text>
</comment>
<evidence type="ECO:0000256" key="7">
    <source>
        <dbReference type="ARBA" id="ARBA00023136"/>
    </source>
</evidence>
<evidence type="ECO:0000313" key="17">
    <source>
        <dbReference type="EMBL" id="MBN9644144.1"/>
    </source>
</evidence>
<evidence type="ECO:0000259" key="16">
    <source>
        <dbReference type="PROSITE" id="PS52029"/>
    </source>
</evidence>
<dbReference type="GO" id="GO:0005576">
    <property type="term" value="C:extracellular region"/>
    <property type="evidence" value="ECO:0007669"/>
    <property type="project" value="TreeGrafter"/>
</dbReference>
<protein>
    <submittedName>
        <fullName evidence="17">L,D-transpeptidase family protein</fullName>
    </submittedName>
</protein>
<dbReference type="InterPro" id="IPR005490">
    <property type="entry name" value="LD_TPept_cat_dom"/>
</dbReference>
<feature type="signal peptide" evidence="15">
    <location>
        <begin position="1"/>
        <end position="24"/>
    </location>
</feature>
<dbReference type="AlphaFoldDB" id="A0A939E0E5"/>
<dbReference type="GO" id="GO:0016746">
    <property type="term" value="F:acyltransferase activity"/>
    <property type="evidence" value="ECO:0007669"/>
    <property type="project" value="UniProtKB-KW"/>
</dbReference>
<keyword evidence="11 13" id="KW-0961">Cell wall biogenesis/degradation</keyword>
<evidence type="ECO:0000256" key="5">
    <source>
        <dbReference type="ARBA" id="ARBA00022960"/>
    </source>
</evidence>
<feature type="domain" description="L,D-TPase catalytic" evidence="16">
    <location>
        <begin position="249"/>
        <end position="374"/>
    </location>
</feature>
<keyword evidence="3" id="KW-0808">Transferase</keyword>
<dbReference type="GO" id="GO:0018104">
    <property type="term" value="P:peptidoglycan-protein cross-linking"/>
    <property type="evidence" value="ECO:0007669"/>
    <property type="project" value="TreeGrafter"/>
</dbReference>
<dbReference type="Proteomes" id="UP000664332">
    <property type="component" value="Unassembled WGS sequence"/>
</dbReference>
<gene>
    <name evidence="17" type="ORF">JZY06_05860</name>
</gene>
<dbReference type="PROSITE" id="PS52029">
    <property type="entry name" value="LD_TPASE"/>
    <property type="match status" value="1"/>
</dbReference>
<evidence type="ECO:0000256" key="10">
    <source>
        <dbReference type="ARBA" id="ARBA00023315"/>
    </source>
</evidence>
<feature type="region of interest" description="Disordered" evidence="14">
    <location>
        <begin position="414"/>
        <end position="458"/>
    </location>
</feature>
<evidence type="ECO:0000256" key="1">
    <source>
        <dbReference type="ARBA" id="ARBA00004752"/>
    </source>
</evidence>
<dbReference type="CDD" id="cd13432">
    <property type="entry name" value="LDT_IgD_like_2"/>
    <property type="match status" value="1"/>
</dbReference>
<evidence type="ECO:0000256" key="4">
    <source>
        <dbReference type="ARBA" id="ARBA00022729"/>
    </source>
</evidence>
<dbReference type="GO" id="GO:0071972">
    <property type="term" value="F:peptidoglycan L,D-transpeptidase activity"/>
    <property type="evidence" value="ECO:0007669"/>
    <property type="project" value="TreeGrafter"/>
</dbReference>
<organism evidence="17 18">
    <name type="scientific">Corynebacterium mendelii</name>
    <dbReference type="NCBI Taxonomy" id="2765362"/>
    <lineage>
        <taxon>Bacteria</taxon>
        <taxon>Bacillati</taxon>
        <taxon>Actinomycetota</taxon>
        <taxon>Actinomycetes</taxon>
        <taxon>Mycobacteriales</taxon>
        <taxon>Corynebacteriaceae</taxon>
        <taxon>Corynebacterium</taxon>
    </lineage>
</organism>
<dbReference type="Gene3D" id="2.40.440.10">
    <property type="entry name" value="L,D-transpeptidase catalytic domain-like"/>
    <property type="match status" value="1"/>
</dbReference>
<keyword evidence="5 13" id="KW-0133">Cell shape</keyword>
<accession>A0A939E0E5</accession>
<name>A0A939E0E5_9CORY</name>
<dbReference type="InterPro" id="IPR041280">
    <property type="entry name" value="Big_10"/>
</dbReference>
<dbReference type="PANTHER" id="PTHR30582:SF2">
    <property type="entry name" value="L,D-TRANSPEPTIDASE YCIB-RELATED"/>
    <property type="match status" value="1"/>
</dbReference>
<dbReference type="InterPro" id="IPR050979">
    <property type="entry name" value="LD-transpeptidase"/>
</dbReference>
<keyword evidence="6 13" id="KW-0573">Peptidoglycan synthesis</keyword>
<keyword evidence="9" id="KW-0449">Lipoprotein</keyword>
<comment type="caution">
    <text evidence="17">The sequence shown here is derived from an EMBL/GenBank/DDBJ whole genome shotgun (WGS) entry which is preliminary data.</text>
</comment>
<evidence type="ECO:0000256" key="11">
    <source>
        <dbReference type="ARBA" id="ARBA00023316"/>
    </source>
</evidence>
<evidence type="ECO:0000256" key="2">
    <source>
        <dbReference type="ARBA" id="ARBA00022475"/>
    </source>
</evidence>
<dbReference type="GO" id="GO:0071555">
    <property type="term" value="P:cell wall organization"/>
    <property type="evidence" value="ECO:0007669"/>
    <property type="project" value="UniProtKB-UniRule"/>
</dbReference>
<evidence type="ECO:0000256" key="9">
    <source>
        <dbReference type="ARBA" id="ARBA00023288"/>
    </source>
</evidence>
<dbReference type="PANTHER" id="PTHR30582">
    <property type="entry name" value="L,D-TRANSPEPTIDASE"/>
    <property type="match status" value="1"/>
</dbReference>
<dbReference type="CDD" id="cd16913">
    <property type="entry name" value="YkuD_like"/>
    <property type="match status" value="1"/>
</dbReference>
<comment type="pathway">
    <text evidence="1 13">Cell wall biogenesis; peptidoglycan biosynthesis.</text>
</comment>
<evidence type="ECO:0000256" key="6">
    <source>
        <dbReference type="ARBA" id="ARBA00022984"/>
    </source>
</evidence>
<keyword evidence="4 15" id="KW-0732">Signal</keyword>
<dbReference type="RefSeq" id="WP_207119101.1">
    <property type="nucleotide sequence ID" value="NZ_JAFLEQ010000008.1"/>
</dbReference>
<sequence length="458" mass="48493">MTFSAGLRRRLVALGIAAAATVTAVTGCSSTDAAQQTVAETAAETTTSAVSATTTSKPLPAVASVKDGTKNYNPTEPVTVKAVEGTFTDIQMTNQDGKVVESTLSEDKKTWTTAEVLGYYRTYTIKATTSNGATMTTVFSTIEPDSITDVALSPLDGSVVGVGQVLSFRFGQSIADRKAAQDAITITTEPHVDGAFYWLNDYLVRWRGEEFFQPGTKIDVNVDLYGKNLGGGVWGNRDNSASFTIGDKVVSVADSNSKTVTVYRNDEAIRTIPISMGMPEFPTPNGTYVVGDQYDELVMDSSTFGLPVDDPQGYRTKVQYATQMSWSGIYVHAAPWSVWAQGSQDVSHGCLNMSTANAKWFMDQAKRGDVVIVKNTNGGVLSGYDGLGDWNIPWEEWSKGNLYTGAGAASAPATSEITTSSATTATAASPTHTSTSSEPSPVGESATSSGTTTANRES</sequence>
<dbReference type="InterPro" id="IPR038063">
    <property type="entry name" value="Transpep_catalytic_dom"/>
</dbReference>
<dbReference type="Gene3D" id="2.60.40.3780">
    <property type="match status" value="1"/>
</dbReference>
<evidence type="ECO:0000256" key="3">
    <source>
        <dbReference type="ARBA" id="ARBA00022679"/>
    </source>
</evidence>
<evidence type="ECO:0000256" key="13">
    <source>
        <dbReference type="PROSITE-ProRule" id="PRU01373"/>
    </source>
</evidence>
<keyword evidence="7" id="KW-0472">Membrane</keyword>
<evidence type="ECO:0000256" key="14">
    <source>
        <dbReference type="SAM" id="MobiDB-lite"/>
    </source>
</evidence>